<feature type="compositionally biased region" description="Polar residues" evidence="2">
    <location>
        <begin position="40"/>
        <end position="54"/>
    </location>
</feature>
<feature type="compositionally biased region" description="Polar residues" evidence="2">
    <location>
        <begin position="285"/>
        <end position="300"/>
    </location>
</feature>
<feature type="compositionally biased region" description="Low complexity" evidence="2">
    <location>
        <begin position="84"/>
        <end position="93"/>
    </location>
</feature>
<organism evidence="3">
    <name type="scientific">Pseudo-nitzschia australis</name>
    <dbReference type="NCBI Taxonomy" id="44445"/>
    <lineage>
        <taxon>Eukaryota</taxon>
        <taxon>Sar</taxon>
        <taxon>Stramenopiles</taxon>
        <taxon>Ochrophyta</taxon>
        <taxon>Bacillariophyta</taxon>
        <taxon>Bacillariophyceae</taxon>
        <taxon>Bacillariophycidae</taxon>
        <taxon>Bacillariales</taxon>
        <taxon>Bacillariaceae</taxon>
        <taxon>Pseudo-nitzschia</taxon>
    </lineage>
</organism>
<evidence type="ECO:0008006" key="5">
    <source>
        <dbReference type="Google" id="ProtNLM"/>
    </source>
</evidence>
<gene>
    <name evidence="3" type="ORF">PAUS00366_LOCUS20078</name>
    <name evidence="4" type="ORF">PAUS00366_LOCUS20079</name>
</gene>
<accession>A0A6V0CJ12</accession>
<dbReference type="GO" id="GO:0042147">
    <property type="term" value="P:retrograde transport, endosome to Golgi"/>
    <property type="evidence" value="ECO:0007669"/>
    <property type="project" value="InterPro"/>
</dbReference>
<dbReference type="PANTHER" id="PTHR13297">
    <property type="entry name" value="TBC1 DOMAIN FAMILY MEMBER 23-RELATED"/>
    <property type="match status" value="1"/>
</dbReference>
<evidence type="ECO:0000313" key="3">
    <source>
        <dbReference type="EMBL" id="CAE0727318.1"/>
    </source>
</evidence>
<feature type="compositionally biased region" description="Polar residues" evidence="2">
    <location>
        <begin position="307"/>
        <end position="316"/>
    </location>
</feature>
<evidence type="ECO:0000256" key="1">
    <source>
        <dbReference type="SAM" id="Coils"/>
    </source>
</evidence>
<evidence type="ECO:0000256" key="2">
    <source>
        <dbReference type="SAM" id="MobiDB-lite"/>
    </source>
</evidence>
<feature type="compositionally biased region" description="Basic and acidic residues" evidence="2">
    <location>
        <begin position="1092"/>
        <end position="1101"/>
    </location>
</feature>
<feature type="region of interest" description="Disordered" evidence="2">
    <location>
        <begin position="1"/>
        <end position="93"/>
    </location>
</feature>
<dbReference type="GO" id="GO:0099041">
    <property type="term" value="P:vesicle tethering to Golgi"/>
    <property type="evidence" value="ECO:0007669"/>
    <property type="project" value="TreeGrafter"/>
</dbReference>
<feature type="compositionally biased region" description="Acidic residues" evidence="2">
    <location>
        <begin position="12"/>
        <end position="23"/>
    </location>
</feature>
<sequence length="1101" mass="123237">MDSISNSGIDINYDDDEDDDEMADLFSFGAVDTARPPEPSSSVSSNAPIKSPSFTKKIHRPDSTGKKKPNLDVSPEIDDDSDDGNNSRASNDSFIELLENAELNELSVLDGGMTAIAMTESEIHSKKQHTSDESDLQEILDWLDDDDEKGNKLLQRQEEELVFVQPPRPPSLEESIASKAAKAIAISIPKAKVYDSLEEAVRSRDSSKAQIRRLLEKEKFVVNSAVRPHLWAKVICDKTLEETLQSSLADSFQQWEQGFWENPITTNGKGRDSKNNEATTTTTTPQQGSSQDDPQTTNKVSTKDDQGGNQIKTPEQTDAAKSVSIPVSQQVTKKSRREQHREWLEQQSSILAARIVSIVKDGDLEFYRKALLAILVNYFNTGSNSTSNQDESSFWKDTLLPPVLCSILSSGVPPPVACVMLSQIIPSFMPILALTTKERQGVATILHDQFYLLACYHLPLLVLHLDKYISNWYKCPPAGQLPQSWLISHLAGETDGSYMNIRWLLHLWDLVLTSDNNSLRFFFVISILDLHAERLLLLTDDDLKEEFHRVISFSSSTMDIDGASMDHAVENKSEEEMNDRQSIKWVQEWSDKAVSLWEETPVAVIRKLQVLEDEAVTDALAARQKAKEELLRLQQEAEENALHEARETERERKAEEARKRLTRARLVAFYRQYNPGKENNIDKIMISYDGRFDVLDSKLKMKYGVSFNPALPPKPTVFNKNNSKIFASMNTSFGHHRTVSKSSNAQKPNVIKPLTEQKAVVEVPPSEILPIICWSKDGNRIKLSKLKKSSKVVNDCKERNPLKFYLVDSRTEAAAREQGRLPTSVSLSPENLADVRRIKEQEAMFESLRGSVHICIMGEGYASLPDLYGHKITSELAEMIKEDGERNNACARFFLSGGFPFVSLVEGGFASVHAYLCREGPKTHLHVSNVLIDYNQEVSLFGRFEKLHSMSGRDKAQRALQNLFDSSMTALTKNSMRLEEQTNQKSGTKSAVQRFFGAKMGNDVDGKNNIPSSAMHDSSQIEIKEKSSSSHIKKSQDAPPSPSKGLMKGSPFSRFGGLGIGQNMKRSENTPGKANKFAGSLNNFRKNTMARMKQDGNAEES</sequence>
<keyword evidence="1" id="KW-0175">Coiled coil</keyword>
<feature type="region of interest" description="Disordered" evidence="2">
    <location>
        <begin position="1000"/>
        <end position="1101"/>
    </location>
</feature>
<reference evidence="3" key="1">
    <citation type="submission" date="2021-01" db="EMBL/GenBank/DDBJ databases">
        <authorList>
            <person name="Corre E."/>
            <person name="Pelletier E."/>
            <person name="Niang G."/>
            <person name="Scheremetjew M."/>
            <person name="Finn R."/>
            <person name="Kale V."/>
            <person name="Holt S."/>
            <person name="Cochrane G."/>
            <person name="Meng A."/>
            <person name="Brown T."/>
            <person name="Cohen L."/>
        </authorList>
    </citation>
    <scope>NUCLEOTIDE SEQUENCE</scope>
    <source>
        <strain evidence="3">10249 10 AB</strain>
    </source>
</reference>
<dbReference type="GO" id="GO:0005802">
    <property type="term" value="C:trans-Golgi network"/>
    <property type="evidence" value="ECO:0007669"/>
    <property type="project" value="TreeGrafter"/>
</dbReference>
<feature type="region of interest" description="Disordered" evidence="2">
    <location>
        <begin position="261"/>
        <end position="340"/>
    </location>
</feature>
<dbReference type="InterPro" id="IPR039755">
    <property type="entry name" value="TBC1D23"/>
</dbReference>
<dbReference type="EMBL" id="HBIX01030072">
    <property type="protein sequence ID" value="CAE0727319.1"/>
    <property type="molecule type" value="Transcribed_RNA"/>
</dbReference>
<dbReference type="PANTHER" id="PTHR13297:SF5">
    <property type="entry name" value="TBC1 DOMAIN FAMILY MEMBER 23"/>
    <property type="match status" value="1"/>
</dbReference>
<feature type="coiled-coil region" evidence="1">
    <location>
        <begin position="616"/>
        <end position="665"/>
    </location>
</feature>
<name>A0A6V0CJ12_9STRA</name>
<dbReference type="AlphaFoldDB" id="A0A6V0CJ12"/>
<evidence type="ECO:0000313" key="4">
    <source>
        <dbReference type="EMBL" id="CAE0727319.1"/>
    </source>
</evidence>
<dbReference type="EMBL" id="HBIX01030071">
    <property type="protein sequence ID" value="CAE0727318.1"/>
    <property type="molecule type" value="Transcribed_RNA"/>
</dbReference>
<dbReference type="GO" id="GO:0005829">
    <property type="term" value="C:cytosol"/>
    <property type="evidence" value="ECO:0007669"/>
    <property type="project" value="GOC"/>
</dbReference>
<proteinExistence type="predicted"/>
<protein>
    <recommendedName>
        <fullName evidence="5">TBC1 domain family member 23</fullName>
    </recommendedName>
</protein>